<evidence type="ECO:0000256" key="4">
    <source>
        <dbReference type="ARBA" id="ARBA00022801"/>
    </source>
</evidence>
<dbReference type="InterPro" id="IPR015917">
    <property type="entry name" value="Pept_C14A"/>
</dbReference>
<dbReference type="GO" id="GO:0006508">
    <property type="term" value="P:proteolysis"/>
    <property type="evidence" value="ECO:0007669"/>
    <property type="project" value="UniProtKB-KW"/>
</dbReference>
<reference evidence="8 9" key="1">
    <citation type="submission" date="2024-05" db="EMBL/GenBank/DDBJ databases">
        <authorList>
            <person name="Wallberg A."/>
        </authorList>
    </citation>
    <scope>NUCLEOTIDE SEQUENCE [LARGE SCALE GENOMIC DNA]</scope>
</reference>
<dbReference type="PANTHER" id="PTHR47901">
    <property type="entry name" value="CASPASE RECRUITMENT DOMAIN-CONTAINING PROTEIN 18"/>
    <property type="match status" value="1"/>
</dbReference>
<keyword evidence="3" id="KW-0053">Apoptosis</keyword>
<dbReference type="InterPro" id="IPR029030">
    <property type="entry name" value="Caspase-like_dom_sf"/>
</dbReference>
<dbReference type="SUPFAM" id="SSF52129">
    <property type="entry name" value="Caspase-like"/>
    <property type="match status" value="1"/>
</dbReference>
<evidence type="ECO:0000256" key="1">
    <source>
        <dbReference type="ARBA" id="ARBA00010134"/>
    </source>
</evidence>
<organism evidence="8 9">
    <name type="scientific">Meganyctiphanes norvegica</name>
    <name type="common">Northern krill</name>
    <name type="synonym">Thysanopoda norvegica</name>
    <dbReference type="NCBI Taxonomy" id="48144"/>
    <lineage>
        <taxon>Eukaryota</taxon>
        <taxon>Metazoa</taxon>
        <taxon>Ecdysozoa</taxon>
        <taxon>Arthropoda</taxon>
        <taxon>Crustacea</taxon>
        <taxon>Multicrustacea</taxon>
        <taxon>Malacostraca</taxon>
        <taxon>Eumalacostraca</taxon>
        <taxon>Eucarida</taxon>
        <taxon>Euphausiacea</taxon>
        <taxon>Euphausiidae</taxon>
        <taxon>Meganyctiphanes</taxon>
    </lineage>
</organism>
<evidence type="ECO:0000313" key="8">
    <source>
        <dbReference type="EMBL" id="CAL4199022.1"/>
    </source>
</evidence>
<dbReference type="PROSITE" id="PS50207">
    <property type="entry name" value="CASPASE_P10"/>
    <property type="match status" value="1"/>
</dbReference>
<dbReference type="InterPro" id="IPR001309">
    <property type="entry name" value="Pept_C14_p20"/>
</dbReference>
<dbReference type="InterPro" id="IPR002398">
    <property type="entry name" value="Pept_C14"/>
</dbReference>
<dbReference type="AlphaFoldDB" id="A0AAV2SJY7"/>
<dbReference type="PROSITE" id="PS50208">
    <property type="entry name" value="CASPASE_P20"/>
    <property type="match status" value="1"/>
</dbReference>
<comment type="caution">
    <text evidence="8">The sequence shown here is derived from an EMBL/GenBank/DDBJ whole genome shotgun (WGS) entry which is preliminary data.</text>
</comment>
<gene>
    <name evidence="8" type="ORF">MNOR_LOCUS37411</name>
</gene>
<dbReference type="EMBL" id="CAXKWB010075076">
    <property type="protein sequence ID" value="CAL4199022.1"/>
    <property type="molecule type" value="Genomic_DNA"/>
</dbReference>
<name>A0AAV2SJY7_MEGNR</name>
<keyword evidence="2" id="KW-0645">Protease</keyword>
<dbReference type="Proteomes" id="UP001497623">
    <property type="component" value="Unassembled WGS sequence"/>
</dbReference>
<evidence type="ECO:0000259" key="7">
    <source>
        <dbReference type="PROSITE" id="PS50208"/>
    </source>
</evidence>
<proteinExistence type="inferred from homology"/>
<evidence type="ECO:0000259" key="6">
    <source>
        <dbReference type="PROSITE" id="PS50207"/>
    </source>
</evidence>
<dbReference type="GO" id="GO:0006915">
    <property type="term" value="P:apoptotic process"/>
    <property type="evidence" value="ECO:0007669"/>
    <property type="project" value="UniProtKB-KW"/>
</dbReference>
<feature type="domain" description="Caspase family p20" evidence="7">
    <location>
        <begin position="207"/>
        <end position="239"/>
    </location>
</feature>
<keyword evidence="4" id="KW-0378">Hydrolase</keyword>
<accession>A0AAV2SJY7</accession>
<sequence length="363" mass="41981">MLIFFVVHKVEVSTVKDFHEKLVRLRDIINADTRKQDCFVFTFIGHGFMEDKTEFINLNVYNDDNESRDSNENLDYITDLTNNIKSFGDKKGIYDNLSYICNDESDCINIKKNNEGCNEISSYLTVTNNQDHISTMSCIDNRNIERDTEKFDSEEKKTYCFSSEQKKEYISKINPHNAEHDKEDNGEMGDLLNSLHFEINMTNVGYPVKLIYEHFIPQNSPNLEGVPKLFYIQACRGDKVDYPACFVDENYKITNIDIGEASPVPRPTFNNKTEFRAETLASYSDILVFCSSFSGYFSYFQRKEGKSFFIEEICKVYNSDHKRNTLSEMNSKVKDTISKITIPGGEKQIPTISIDTLRKIVKL</sequence>
<dbReference type="InterPro" id="IPR011600">
    <property type="entry name" value="Pept_C14_caspase"/>
</dbReference>
<dbReference type="SMART" id="SM00115">
    <property type="entry name" value="CASc"/>
    <property type="match status" value="1"/>
</dbReference>
<feature type="domain" description="Caspase family p10" evidence="6">
    <location>
        <begin position="276"/>
        <end position="363"/>
    </location>
</feature>
<dbReference type="GO" id="GO:0004197">
    <property type="term" value="F:cysteine-type endopeptidase activity"/>
    <property type="evidence" value="ECO:0007669"/>
    <property type="project" value="InterPro"/>
</dbReference>
<evidence type="ECO:0000256" key="5">
    <source>
        <dbReference type="RuleBase" id="RU003971"/>
    </source>
</evidence>
<evidence type="ECO:0000256" key="2">
    <source>
        <dbReference type="ARBA" id="ARBA00022670"/>
    </source>
</evidence>
<dbReference type="PANTHER" id="PTHR47901:SF8">
    <property type="entry name" value="CASPASE-3"/>
    <property type="match status" value="1"/>
</dbReference>
<protein>
    <submittedName>
        <fullName evidence="8">Uncharacterized protein</fullName>
    </submittedName>
</protein>
<dbReference type="Pfam" id="PF00656">
    <property type="entry name" value="Peptidase_C14"/>
    <property type="match status" value="1"/>
</dbReference>
<dbReference type="Gene3D" id="3.40.50.1460">
    <property type="match status" value="1"/>
</dbReference>
<comment type="similarity">
    <text evidence="1 5">Belongs to the peptidase C14A family.</text>
</comment>
<keyword evidence="9" id="KW-1185">Reference proteome</keyword>
<evidence type="ECO:0000256" key="3">
    <source>
        <dbReference type="ARBA" id="ARBA00022703"/>
    </source>
</evidence>
<dbReference type="InterPro" id="IPR002138">
    <property type="entry name" value="Pept_C14_p10"/>
</dbReference>
<evidence type="ECO:0000313" key="9">
    <source>
        <dbReference type="Proteomes" id="UP001497623"/>
    </source>
</evidence>